<dbReference type="Proteomes" id="UP000235371">
    <property type="component" value="Unassembled WGS sequence"/>
</dbReference>
<accession>A0A2J6SPR9</accession>
<evidence type="ECO:0000313" key="2">
    <source>
        <dbReference type="Proteomes" id="UP000235371"/>
    </source>
</evidence>
<dbReference type="GeneID" id="36591981"/>
<dbReference type="AlphaFoldDB" id="A0A2J6SPR9"/>
<dbReference type="RefSeq" id="XP_024729663.1">
    <property type="nucleotide sequence ID" value="XM_024883904.1"/>
</dbReference>
<dbReference type="OrthoDB" id="4885943at2759"/>
<dbReference type="EMBL" id="KZ613895">
    <property type="protein sequence ID" value="PMD52759.1"/>
    <property type="molecule type" value="Genomic_DNA"/>
</dbReference>
<dbReference type="InParanoid" id="A0A2J6SPR9"/>
<proteinExistence type="predicted"/>
<name>A0A2J6SPR9_9HELO</name>
<evidence type="ECO:0000313" key="1">
    <source>
        <dbReference type="EMBL" id="PMD52759.1"/>
    </source>
</evidence>
<protein>
    <submittedName>
        <fullName evidence="1">Uncharacterized protein</fullName>
    </submittedName>
</protein>
<organism evidence="1 2">
    <name type="scientific">Hyaloscypha bicolor E</name>
    <dbReference type="NCBI Taxonomy" id="1095630"/>
    <lineage>
        <taxon>Eukaryota</taxon>
        <taxon>Fungi</taxon>
        <taxon>Dikarya</taxon>
        <taxon>Ascomycota</taxon>
        <taxon>Pezizomycotina</taxon>
        <taxon>Leotiomycetes</taxon>
        <taxon>Helotiales</taxon>
        <taxon>Hyaloscyphaceae</taxon>
        <taxon>Hyaloscypha</taxon>
        <taxon>Hyaloscypha bicolor</taxon>
    </lineage>
</organism>
<reference evidence="1 2" key="1">
    <citation type="submission" date="2016-04" db="EMBL/GenBank/DDBJ databases">
        <title>A degradative enzymes factory behind the ericoid mycorrhizal symbiosis.</title>
        <authorList>
            <consortium name="DOE Joint Genome Institute"/>
            <person name="Martino E."/>
            <person name="Morin E."/>
            <person name="Grelet G."/>
            <person name="Kuo A."/>
            <person name="Kohler A."/>
            <person name="Daghino S."/>
            <person name="Barry K."/>
            <person name="Choi C."/>
            <person name="Cichocki N."/>
            <person name="Clum A."/>
            <person name="Copeland A."/>
            <person name="Hainaut M."/>
            <person name="Haridas S."/>
            <person name="Labutti K."/>
            <person name="Lindquist E."/>
            <person name="Lipzen A."/>
            <person name="Khouja H.-R."/>
            <person name="Murat C."/>
            <person name="Ohm R."/>
            <person name="Olson A."/>
            <person name="Spatafora J."/>
            <person name="Veneault-Fourrey C."/>
            <person name="Henrissat B."/>
            <person name="Grigoriev I."/>
            <person name="Martin F."/>
            <person name="Perotto S."/>
        </authorList>
    </citation>
    <scope>NUCLEOTIDE SEQUENCE [LARGE SCALE GENOMIC DNA]</scope>
    <source>
        <strain evidence="1 2">E</strain>
    </source>
</reference>
<sequence length="310" mass="35660">MTYRKDTLPAIAGLVRGFNKRLGEKKYLLGLWYEEYGEDLKDLSETVLDLLWRLEYNKDAKRENLDSPFVKMSWSWAFPQCSIIYPFNQDEILGQYATPLWGRGANNVPRLPDDHAVERPWLNYMYTEASPTGLTMAGRLWETRLLPTKIYFSIKNTEDREYCYHLGAMSYNVLQERALCRPVQATQIRVEPPNEEKASGTTFDKMPLIAFYPDDLKTVCAGPIFCFPMAKFRHVPSKQDLDEKIIFVALIVEAVGHLATTEGYNPDLTSKPLSELVFRRLGLAYTVDGGWTNEHNKMVVKLPIMSVRIV</sequence>
<keyword evidence="2" id="KW-1185">Reference proteome</keyword>
<gene>
    <name evidence="1" type="ORF">K444DRAFT_635710</name>
</gene>